<feature type="compositionally biased region" description="Low complexity" evidence="5">
    <location>
        <begin position="330"/>
        <end position="342"/>
    </location>
</feature>
<keyword evidence="4" id="KW-0862">Zinc</keyword>
<gene>
    <name evidence="7" type="ORF">B0T20DRAFT_177048</name>
</gene>
<feature type="compositionally biased region" description="Acidic residues" evidence="5">
    <location>
        <begin position="716"/>
        <end position="725"/>
    </location>
</feature>
<feature type="domain" description="IBR" evidence="6">
    <location>
        <begin position="512"/>
        <end position="581"/>
    </location>
</feature>
<feature type="compositionally biased region" description="Basic and acidic residues" evidence="5">
    <location>
        <begin position="685"/>
        <end position="706"/>
    </location>
</feature>
<feature type="region of interest" description="Disordered" evidence="5">
    <location>
        <begin position="1"/>
        <end position="433"/>
    </location>
</feature>
<evidence type="ECO:0000256" key="3">
    <source>
        <dbReference type="ARBA" id="ARBA00022786"/>
    </source>
</evidence>
<dbReference type="GO" id="GO:0008270">
    <property type="term" value="F:zinc ion binding"/>
    <property type="evidence" value="ECO:0007669"/>
    <property type="project" value="UniProtKB-KW"/>
</dbReference>
<evidence type="ECO:0000313" key="7">
    <source>
        <dbReference type="EMBL" id="KAK3400116.1"/>
    </source>
</evidence>
<evidence type="ECO:0000256" key="1">
    <source>
        <dbReference type="ARBA" id="ARBA00022723"/>
    </source>
</evidence>
<dbReference type="EMBL" id="JAUTDP010000004">
    <property type="protein sequence ID" value="KAK3400116.1"/>
    <property type="molecule type" value="Genomic_DNA"/>
</dbReference>
<feature type="compositionally biased region" description="Basic and acidic residues" evidence="5">
    <location>
        <begin position="785"/>
        <end position="798"/>
    </location>
</feature>
<keyword evidence="1" id="KW-0479">Metal-binding</keyword>
<reference evidence="7" key="1">
    <citation type="journal article" date="2023" name="Mol. Phylogenet. Evol.">
        <title>Genome-scale phylogeny and comparative genomics of the fungal order Sordariales.</title>
        <authorList>
            <person name="Hensen N."/>
            <person name="Bonometti L."/>
            <person name="Westerberg I."/>
            <person name="Brannstrom I.O."/>
            <person name="Guillou S."/>
            <person name="Cros-Aarteil S."/>
            <person name="Calhoun S."/>
            <person name="Haridas S."/>
            <person name="Kuo A."/>
            <person name="Mondo S."/>
            <person name="Pangilinan J."/>
            <person name="Riley R."/>
            <person name="LaButti K."/>
            <person name="Andreopoulos B."/>
            <person name="Lipzen A."/>
            <person name="Chen C."/>
            <person name="Yan M."/>
            <person name="Daum C."/>
            <person name="Ng V."/>
            <person name="Clum A."/>
            <person name="Steindorff A."/>
            <person name="Ohm R.A."/>
            <person name="Martin F."/>
            <person name="Silar P."/>
            <person name="Natvig D.O."/>
            <person name="Lalanne C."/>
            <person name="Gautier V."/>
            <person name="Ament-Velasquez S.L."/>
            <person name="Kruys A."/>
            <person name="Hutchinson M.I."/>
            <person name="Powell A.J."/>
            <person name="Barry K."/>
            <person name="Miller A.N."/>
            <person name="Grigoriev I.V."/>
            <person name="Debuchy R."/>
            <person name="Gladieux P."/>
            <person name="Hiltunen Thoren M."/>
            <person name="Johannesson H."/>
        </authorList>
    </citation>
    <scope>NUCLEOTIDE SEQUENCE</scope>
    <source>
        <strain evidence="7">FGSC 1904</strain>
    </source>
</reference>
<accession>A0AAE0UDF6</accession>
<keyword evidence="8" id="KW-1185">Reference proteome</keyword>
<feature type="compositionally biased region" description="Basic and acidic residues" evidence="5">
    <location>
        <begin position="76"/>
        <end position="91"/>
    </location>
</feature>
<feature type="region of interest" description="Disordered" evidence="5">
    <location>
        <begin position="645"/>
        <end position="874"/>
    </location>
</feature>
<feature type="compositionally biased region" description="Basic and acidic residues" evidence="5">
    <location>
        <begin position="726"/>
        <end position="738"/>
    </location>
</feature>
<evidence type="ECO:0000313" key="8">
    <source>
        <dbReference type="Proteomes" id="UP001281003"/>
    </source>
</evidence>
<name>A0AAE0UDF6_SORBR</name>
<feature type="compositionally biased region" description="Low complexity" evidence="5">
    <location>
        <begin position="105"/>
        <end position="114"/>
    </location>
</feature>
<evidence type="ECO:0000256" key="5">
    <source>
        <dbReference type="SAM" id="MobiDB-lite"/>
    </source>
</evidence>
<dbReference type="PANTHER" id="PTHR23148">
    <property type="entry name" value="SERINE/ARGININE REGULATED NUCLEAR MATRIX PROTEIN"/>
    <property type="match status" value="1"/>
</dbReference>
<dbReference type="GO" id="GO:0005681">
    <property type="term" value="C:spliceosomal complex"/>
    <property type="evidence" value="ECO:0007669"/>
    <property type="project" value="TreeGrafter"/>
</dbReference>
<feature type="compositionally biased region" description="Basic and acidic residues" evidence="5">
    <location>
        <begin position="1"/>
        <end position="15"/>
    </location>
</feature>
<keyword evidence="2" id="KW-0863">Zinc-finger</keyword>
<protein>
    <recommendedName>
        <fullName evidence="6">IBR domain-containing protein</fullName>
    </recommendedName>
</protein>
<dbReference type="GO" id="GO:0048024">
    <property type="term" value="P:regulation of mRNA splicing, via spliceosome"/>
    <property type="evidence" value="ECO:0007669"/>
    <property type="project" value="TreeGrafter"/>
</dbReference>
<dbReference type="Proteomes" id="UP001281003">
    <property type="component" value="Unassembled WGS sequence"/>
</dbReference>
<evidence type="ECO:0000256" key="4">
    <source>
        <dbReference type="ARBA" id="ARBA00022833"/>
    </source>
</evidence>
<evidence type="ECO:0000256" key="2">
    <source>
        <dbReference type="ARBA" id="ARBA00022771"/>
    </source>
</evidence>
<evidence type="ECO:0000259" key="6">
    <source>
        <dbReference type="SMART" id="SM00647"/>
    </source>
</evidence>
<comment type="caution">
    <text evidence="7">The sequence shown here is derived from an EMBL/GenBank/DDBJ whole genome shotgun (WGS) entry which is preliminary data.</text>
</comment>
<organism evidence="7 8">
    <name type="scientific">Sordaria brevicollis</name>
    <dbReference type="NCBI Taxonomy" id="83679"/>
    <lineage>
        <taxon>Eukaryota</taxon>
        <taxon>Fungi</taxon>
        <taxon>Dikarya</taxon>
        <taxon>Ascomycota</taxon>
        <taxon>Pezizomycotina</taxon>
        <taxon>Sordariomycetes</taxon>
        <taxon>Sordariomycetidae</taxon>
        <taxon>Sordariales</taxon>
        <taxon>Sordariaceae</taxon>
        <taxon>Sordaria</taxon>
    </lineage>
</organism>
<feature type="compositionally biased region" description="Pro residues" evidence="5">
    <location>
        <begin position="750"/>
        <end position="765"/>
    </location>
</feature>
<keyword evidence="3" id="KW-0833">Ubl conjugation pathway</keyword>
<feature type="compositionally biased region" description="Basic and acidic residues" evidence="5">
    <location>
        <begin position="179"/>
        <end position="193"/>
    </location>
</feature>
<dbReference type="PANTHER" id="PTHR23148:SF0">
    <property type="entry name" value="SERINE_ARGININE REPETITIVE MATRIX PROTEIN 1"/>
    <property type="match status" value="1"/>
</dbReference>
<dbReference type="InterPro" id="IPR052225">
    <property type="entry name" value="Ser/Arg_repetitive_matrix"/>
</dbReference>
<feature type="region of interest" description="Disordered" evidence="5">
    <location>
        <begin position="932"/>
        <end position="1030"/>
    </location>
</feature>
<feature type="compositionally biased region" description="Low complexity" evidence="5">
    <location>
        <begin position="203"/>
        <end position="214"/>
    </location>
</feature>
<feature type="compositionally biased region" description="Basic and acidic residues" evidence="5">
    <location>
        <begin position="134"/>
        <end position="145"/>
    </location>
</feature>
<dbReference type="AlphaFoldDB" id="A0AAE0UDF6"/>
<dbReference type="GO" id="GO:0003723">
    <property type="term" value="F:RNA binding"/>
    <property type="evidence" value="ECO:0007669"/>
    <property type="project" value="TreeGrafter"/>
</dbReference>
<sequence>MQGRIDRRERMDSFHHVHARPSMSMPKHMPMSMLPGTPRRERRTRDQGTPEEEEFSSPFPDVDWPPEDDLSSAPSPHERHQDSDDFSEHTRPYPRRTRAPSVEETSTTAHSSSSFIDVGRHIRPRVSHSAGMPLRDHTLPPEAKLRRPSVLYDEDADEIFLPRSTTMDNNRSRPASRAYDSRSRSRSRYDVARNRSPSTNRQRSMPDSRWSPRSSSDRETQLTDHSGDEKLVRYTIPHAPSAPPSVHERPSRRLPVPDAEDRDLRPSGYAPSVRDRSPSRVRAQSRSRAQSRPREQSRPPSPSRRRSPSRHGSPSRARSRSRPSSPPRGPSRAASRAPSRPASVRDLRHALVRAAPQRQTFDDEDSEPELVYDLQDEPRTRPRSQRPPRQDYYESDGFYPEPSASRNQYYSGDTYPNPGLRRANTYDDVPRNSSRSYARDDFSKFGSCKGCGGKSGAMTRKLPGCDHRWCSTCLEDRFFDSIRDNGRNAPMCCKHYISPQLVDDLFDPNFKKDWDRNFVRSAIFAHARPRSLVCPNPKCGAAIEDQDIRLDEGGREVGRCYQCRTLVCVECSGPRHNSLQCPPAMPQCSRCRKTLLPGEPGCNFTTCQCNTSCCTVCGRRWKTCECPFFNILEGDEPLDTLLTADPRSNPFTHGMQLESDLPSPRTYRSTGGHSRPAVAVHSRPQGHEERLATDRLREKRSDDPLSRRFHVPGAFDDFDEREMDEDYRRGRDDRDRPPRSVNHVRRPEAAMPPPLVHRHTAPPPAHSAFERPTPDDWASAIIPHPSDRRRSPSPERSRPRMSRHASLEKEKLRNPSLPRHAYPSDRWADVPQEFGRQSRHRSLERQRTPSRPRGASPDMRHASSFERDPIRSASKRRTITPSLEKRTLASRFDADTRQGPGYSTMVAPPMVAVPIPSHAATAPMPSRFPVSAAPPPPPGMKRHLTEVDDFYTTSRSTRSSDRDRLPMPGRHHSYHEPPQQPRYPAYYEGGIPARTPSARRRSGQATKEHVKDDLPPSVLAGLGGPGKGMERVQEWNNCREAGERIRHVRAPYSGRDREVRDRDWE</sequence>
<dbReference type="Pfam" id="PF01485">
    <property type="entry name" value="IBR"/>
    <property type="match status" value="1"/>
</dbReference>
<proteinExistence type="predicted"/>
<dbReference type="SMART" id="SM00647">
    <property type="entry name" value="IBR"/>
    <property type="match status" value="1"/>
</dbReference>
<feature type="compositionally biased region" description="Basic and acidic residues" evidence="5">
    <location>
        <begin position="858"/>
        <end position="870"/>
    </location>
</feature>
<feature type="compositionally biased region" description="Low complexity" evidence="5">
    <location>
        <begin position="21"/>
        <end position="33"/>
    </location>
</feature>
<reference evidence="7" key="2">
    <citation type="submission" date="2023-07" db="EMBL/GenBank/DDBJ databases">
        <authorList>
            <consortium name="Lawrence Berkeley National Laboratory"/>
            <person name="Haridas S."/>
            <person name="Hensen N."/>
            <person name="Bonometti L."/>
            <person name="Westerberg I."/>
            <person name="Brannstrom I.O."/>
            <person name="Guillou S."/>
            <person name="Cros-Aarteil S."/>
            <person name="Calhoun S."/>
            <person name="Kuo A."/>
            <person name="Mondo S."/>
            <person name="Pangilinan J."/>
            <person name="Riley R."/>
            <person name="LaButti K."/>
            <person name="Andreopoulos B."/>
            <person name="Lipzen A."/>
            <person name="Chen C."/>
            <person name="Yanf M."/>
            <person name="Daum C."/>
            <person name="Ng V."/>
            <person name="Clum A."/>
            <person name="Steindorff A."/>
            <person name="Ohm R."/>
            <person name="Martin F."/>
            <person name="Silar P."/>
            <person name="Natvig D."/>
            <person name="Lalanne C."/>
            <person name="Gautier V."/>
            <person name="Ament-velasquez S.L."/>
            <person name="Kruys A."/>
            <person name="Hutchinson M.I."/>
            <person name="Powell A.J."/>
            <person name="Barry K."/>
            <person name="Miller A.N."/>
            <person name="Grigoriev I.V."/>
            <person name="Debuchy R."/>
            <person name="Gladieux P."/>
            <person name="Thoren M.H."/>
            <person name="Johannesson H."/>
        </authorList>
    </citation>
    <scope>NUCLEOTIDE SEQUENCE</scope>
    <source>
        <strain evidence="7">FGSC 1904</strain>
    </source>
</reference>
<dbReference type="InterPro" id="IPR002867">
    <property type="entry name" value="IBR_dom"/>
</dbReference>
<feature type="compositionally biased region" description="Basic and acidic residues" evidence="5">
    <location>
        <begin position="215"/>
        <end position="232"/>
    </location>
</feature>